<dbReference type="InterPro" id="IPR018047">
    <property type="entry name" value="Ammonium_transpt_CS"/>
</dbReference>
<keyword evidence="3 8" id="KW-0813">Transport</keyword>
<dbReference type="STRING" id="111780.Sta7437_2317"/>
<dbReference type="Proteomes" id="UP000010473">
    <property type="component" value="Chromosome"/>
</dbReference>
<evidence type="ECO:0000313" key="11">
    <source>
        <dbReference type="Proteomes" id="UP000010473"/>
    </source>
</evidence>
<evidence type="ECO:0000256" key="7">
    <source>
        <dbReference type="ARBA" id="ARBA00023177"/>
    </source>
</evidence>
<feature type="transmembrane region" description="Helical" evidence="8">
    <location>
        <begin position="434"/>
        <end position="459"/>
    </location>
</feature>
<dbReference type="GO" id="GO:0005886">
    <property type="term" value="C:plasma membrane"/>
    <property type="evidence" value="ECO:0007669"/>
    <property type="project" value="UniProtKB-SubCell"/>
</dbReference>
<dbReference type="eggNOG" id="COG0004">
    <property type="taxonomic scope" value="Bacteria"/>
</dbReference>
<dbReference type="InterPro" id="IPR024041">
    <property type="entry name" value="NH4_transpt_AmtB-like_dom"/>
</dbReference>
<feature type="transmembrane region" description="Helical" evidence="8">
    <location>
        <begin position="390"/>
        <end position="408"/>
    </location>
</feature>
<evidence type="ECO:0000256" key="4">
    <source>
        <dbReference type="ARBA" id="ARBA00022692"/>
    </source>
</evidence>
<feature type="transmembrane region" description="Helical" evidence="8">
    <location>
        <begin position="79"/>
        <end position="96"/>
    </location>
</feature>
<dbReference type="FunFam" id="1.10.3430.10:FF:000008">
    <property type="entry name" value="Ammonium transporter"/>
    <property type="match status" value="1"/>
</dbReference>
<dbReference type="NCBIfam" id="TIGR00836">
    <property type="entry name" value="amt"/>
    <property type="match status" value="1"/>
</dbReference>
<organism evidence="10 11">
    <name type="scientific">Stanieria cyanosphaera (strain ATCC 29371 / PCC 7437)</name>
    <dbReference type="NCBI Taxonomy" id="111780"/>
    <lineage>
        <taxon>Bacteria</taxon>
        <taxon>Bacillati</taxon>
        <taxon>Cyanobacteriota</taxon>
        <taxon>Cyanophyceae</taxon>
        <taxon>Pleurocapsales</taxon>
        <taxon>Dermocarpellaceae</taxon>
        <taxon>Stanieria</taxon>
    </lineage>
</organism>
<dbReference type="Pfam" id="PF00909">
    <property type="entry name" value="Ammonium_transp"/>
    <property type="match status" value="1"/>
</dbReference>
<feature type="domain" description="Ammonium transporter AmtB-like" evidence="9">
    <location>
        <begin position="81"/>
        <end position="486"/>
    </location>
</feature>
<evidence type="ECO:0000256" key="1">
    <source>
        <dbReference type="ARBA" id="ARBA00004141"/>
    </source>
</evidence>
<dbReference type="OrthoDB" id="9814202at2"/>
<dbReference type="KEGG" id="scs:Sta7437_2317"/>
<feature type="transmembrane region" description="Helical" evidence="8">
    <location>
        <begin position="334"/>
        <end position="351"/>
    </location>
</feature>
<sequence length="515" mass="53929">MFQTTLKKRKSLDLNRRSNTKSSSSSYLEPLQSVLRFFSPYWLACIPLAAIIVVVWNTAAVAQDAEALTPEQVQGALNATWVLIAAILVIFMNAGFAMLETGFCRQKNAVNILAKNLIVFALATLAYWAIGFSLMFGTGNGFLGGGGWFLAGEPATYGLEPFPTGLPVPLFFLFQAAFAGTAATIVSGAVAERIKFVDFIIFSLLLTAISYPITGHWVWSSSGWLFNLGFHDFAGSTVVHSVGGWAALVGAAFLGPREGKYQNGRISAIPGHNMSIATLGCLILWIGWFGFNPGSALAANETVPFIAVTTNLAGAAGGVTATFTSWIKDGKPDLSMVINGILAGLVGITAGCYVVDYWGALIIGIITGVVVVFSVSFFDSIKIDDPVGATSVHLVCGILGTLAVGIFANPNNIAQGGAEGAIAGLLYGGGVTQLINQIIGILAVGAFTIIFSAIAWGIIKAVLGMRVTIEEEINGLDIGEHGMEAYSGFVKESDVISGSTSTISGSSSIASNTEF</sequence>
<evidence type="ECO:0000256" key="2">
    <source>
        <dbReference type="ARBA" id="ARBA00005887"/>
    </source>
</evidence>
<dbReference type="PATRIC" id="fig|111780.3.peg.2413"/>
<dbReference type="PROSITE" id="PS01219">
    <property type="entry name" value="AMMONIUM_TRANSP"/>
    <property type="match status" value="1"/>
</dbReference>
<keyword evidence="11" id="KW-1185">Reference proteome</keyword>
<protein>
    <recommendedName>
        <fullName evidence="8">Ammonium transporter</fullName>
    </recommendedName>
</protein>
<feature type="transmembrane region" description="Helical" evidence="8">
    <location>
        <begin position="117"/>
        <end position="150"/>
    </location>
</feature>
<feature type="transmembrane region" description="Helical" evidence="8">
    <location>
        <begin position="170"/>
        <end position="189"/>
    </location>
</feature>
<dbReference type="InterPro" id="IPR002229">
    <property type="entry name" value="RhesusRHD"/>
</dbReference>
<feature type="transmembrane region" description="Helical" evidence="8">
    <location>
        <begin position="196"/>
        <end position="213"/>
    </location>
</feature>
<dbReference type="PANTHER" id="PTHR11730:SF89">
    <property type="entry name" value="AMMONIUM TRANSPORTER SLL0108-RELATED"/>
    <property type="match status" value="1"/>
</dbReference>
<dbReference type="GO" id="GO:0097272">
    <property type="term" value="P:ammonium homeostasis"/>
    <property type="evidence" value="ECO:0007669"/>
    <property type="project" value="TreeGrafter"/>
</dbReference>
<keyword evidence="6 8" id="KW-0472">Membrane</keyword>
<feature type="transmembrane region" description="Helical" evidence="8">
    <location>
        <begin position="357"/>
        <end position="378"/>
    </location>
</feature>
<keyword evidence="7 8" id="KW-0924">Ammonia transport</keyword>
<dbReference type="GO" id="GO:0008519">
    <property type="term" value="F:ammonium channel activity"/>
    <property type="evidence" value="ECO:0007669"/>
    <property type="project" value="InterPro"/>
</dbReference>
<reference evidence="11" key="1">
    <citation type="journal article" date="2013" name="Proc. Natl. Acad. Sci. U.S.A.">
        <title>Improving the coverage of the cyanobacterial phylum using diversity-driven genome sequencing.</title>
        <authorList>
            <person name="Shih P.M."/>
            <person name="Wu D."/>
            <person name="Latifi A."/>
            <person name="Axen S.D."/>
            <person name="Fewer D.P."/>
            <person name="Talla E."/>
            <person name="Calteau A."/>
            <person name="Cai F."/>
            <person name="Tandeau de Marsac N."/>
            <person name="Rippka R."/>
            <person name="Herdman M."/>
            <person name="Sivonen K."/>
            <person name="Coursin T."/>
            <person name="Laurent T."/>
            <person name="Goodwin L."/>
            <person name="Nolan M."/>
            <person name="Davenport K.W."/>
            <person name="Han C.S."/>
            <person name="Rubin E.M."/>
            <person name="Eisen J.A."/>
            <person name="Woyke T."/>
            <person name="Gugger M."/>
            <person name="Kerfeld C.A."/>
        </authorList>
    </citation>
    <scope>NUCLEOTIDE SEQUENCE [LARGE SCALE GENOMIC DNA]</scope>
    <source>
        <strain evidence="11">ATCC 29371 / PCC 7437</strain>
    </source>
</reference>
<dbReference type="EMBL" id="CP003653">
    <property type="protein sequence ID" value="AFZ35859.1"/>
    <property type="molecule type" value="Genomic_DNA"/>
</dbReference>
<dbReference type="AlphaFoldDB" id="K9XUX3"/>
<keyword evidence="4 8" id="KW-0812">Transmembrane</keyword>
<feature type="transmembrane region" description="Helical" evidence="8">
    <location>
        <begin position="233"/>
        <end position="254"/>
    </location>
</feature>
<comment type="subcellular location">
    <subcellularLocation>
        <location evidence="8">Cell membrane</location>
        <topology evidence="8">Multi-pass membrane protein</topology>
    </subcellularLocation>
    <subcellularLocation>
        <location evidence="1">Membrane</location>
        <topology evidence="1">Multi-pass membrane protein</topology>
    </subcellularLocation>
</comment>
<comment type="similarity">
    <text evidence="2 8">Belongs to the ammonia transporter channel (TC 1.A.11.2) family.</text>
</comment>
<evidence type="ECO:0000256" key="8">
    <source>
        <dbReference type="RuleBase" id="RU362002"/>
    </source>
</evidence>
<dbReference type="PRINTS" id="PR00342">
    <property type="entry name" value="RHESUSRHD"/>
</dbReference>
<feature type="transmembrane region" description="Helical" evidence="8">
    <location>
        <begin position="303"/>
        <end position="327"/>
    </location>
</feature>
<evidence type="ECO:0000259" key="9">
    <source>
        <dbReference type="Pfam" id="PF00909"/>
    </source>
</evidence>
<evidence type="ECO:0000256" key="6">
    <source>
        <dbReference type="ARBA" id="ARBA00023136"/>
    </source>
</evidence>
<name>K9XUX3_STAC7</name>
<dbReference type="InterPro" id="IPR001905">
    <property type="entry name" value="Ammonium_transpt"/>
</dbReference>
<dbReference type="Gene3D" id="1.10.3430.10">
    <property type="entry name" value="Ammonium transporter AmtB like domains"/>
    <property type="match status" value="1"/>
</dbReference>
<keyword evidence="5 8" id="KW-1133">Transmembrane helix</keyword>
<evidence type="ECO:0000256" key="3">
    <source>
        <dbReference type="ARBA" id="ARBA00022448"/>
    </source>
</evidence>
<dbReference type="SUPFAM" id="SSF111352">
    <property type="entry name" value="Ammonium transporter"/>
    <property type="match status" value="1"/>
</dbReference>
<proteinExistence type="inferred from homology"/>
<evidence type="ECO:0000313" key="10">
    <source>
        <dbReference type="EMBL" id="AFZ35859.1"/>
    </source>
</evidence>
<dbReference type="HOGENOM" id="CLU_000445_33_1_3"/>
<dbReference type="RefSeq" id="WP_015193527.1">
    <property type="nucleotide sequence ID" value="NC_019748.1"/>
</dbReference>
<dbReference type="InterPro" id="IPR029020">
    <property type="entry name" value="Ammonium/urea_transptr"/>
</dbReference>
<feature type="transmembrane region" description="Helical" evidence="8">
    <location>
        <begin position="274"/>
        <end position="291"/>
    </location>
</feature>
<evidence type="ECO:0000256" key="5">
    <source>
        <dbReference type="ARBA" id="ARBA00022989"/>
    </source>
</evidence>
<gene>
    <name evidence="10" type="ordered locus">Sta7437_2317</name>
</gene>
<feature type="transmembrane region" description="Helical" evidence="8">
    <location>
        <begin position="41"/>
        <end position="59"/>
    </location>
</feature>
<accession>K9XUX3</accession>
<dbReference type="PANTHER" id="PTHR11730">
    <property type="entry name" value="AMMONIUM TRANSPORTER"/>
    <property type="match status" value="1"/>
</dbReference>